<dbReference type="Gene3D" id="3.30.420.110">
    <property type="entry name" value="MutS, connector domain"/>
    <property type="match status" value="1"/>
</dbReference>
<dbReference type="Pfam" id="PF05190">
    <property type="entry name" value="MutS_IV"/>
    <property type="match status" value="1"/>
</dbReference>
<keyword evidence="5 7" id="KW-0238">DNA-binding</keyword>
<comment type="similarity">
    <text evidence="1 7 9">Belongs to the DNA mismatch repair MutS family.</text>
</comment>
<dbReference type="FunFam" id="3.40.50.300:FF:001579">
    <property type="entry name" value="DNA mismatch repair protein MutS"/>
    <property type="match status" value="1"/>
</dbReference>
<reference evidence="11 12" key="1">
    <citation type="submission" date="2013-02" db="EMBL/GenBank/DDBJ databases">
        <title>Genome sequence of Clostridium saccharoperbutylacetonicum N1-4(HMT).</title>
        <authorList>
            <person name="Poehlein A."/>
            <person name="Daniel R."/>
        </authorList>
    </citation>
    <scope>NUCLEOTIDE SEQUENCE [LARGE SCALE GENOMIC DNA]</scope>
    <source>
        <strain evidence="12">N1-4(HMT)</strain>
    </source>
</reference>
<organism evidence="11 12">
    <name type="scientific">Clostridium saccharoperbutylacetonicum N1-4(HMT)</name>
    <dbReference type="NCBI Taxonomy" id="931276"/>
    <lineage>
        <taxon>Bacteria</taxon>
        <taxon>Bacillati</taxon>
        <taxon>Bacillota</taxon>
        <taxon>Clostridia</taxon>
        <taxon>Eubacteriales</taxon>
        <taxon>Clostridiaceae</taxon>
        <taxon>Clostridium</taxon>
    </lineage>
</organism>
<dbReference type="InterPro" id="IPR027417">
    <property type="entry name" value="P-loop_NTPase"/>
</dbReference>
<dbReference type="GO" id="GO:0005524">
    <property type="term" value="F:ATP binding"/>
    <property type="evidence" value="ECO:0007669"/>
    <property type="project" value="UniProtKB-UniRule"/>
</dbReference>
<dbReference type="Proteomes" id="UP000011728">
    <property type="component" value="Chromosome"/>
</dbReference>
<dbReference type="PANTHER" id="PTHR11361:SF34">
    <property type="entry name" value="DNA MISMATCH REPAIR PROTEIN MSH1, MITOCHONDRIAL"/>
    <property type="match status" value="1"/>
</dbReference>
<dbReference type="Pfam" id="PF05192">
    <property type="entry name" value="MutS_III"/>
    <property type="match status" value="1"/>
</dbReference>
<dbReference type="AlphaFoldDB" id="M1MGD9"/>
<evidence type="ECO:0000259" key="10">
    <source>
        <dbReference type="PROSITE" id="PS00486"/>
    </source>
</evidence>
<evidence type="ECO:0000256" key="8">
    <source>
        <dbReference type="NCBIfam" id="TIGR01070"/>
    </source>
</evidence>
<evidence type="ECO:0000256" key="7">
    <source>
        <dbReference type="HAMAP-Rule" id="MF_00096"/>
    </source>
</evidence>
<dbReference type="NCBIfam" id="NF003810">
    <property type="entry name" value="PRK05399.1"/>
    <property type="match status" value="1"/>
</dbReference>
<accession>M1MGD9</accession>
<evidence type="ECO:0000313" key="12">
    <source>
        <dbReference type="Proteomes" id="UP000011728"/>
    </source>
</evidence>
<dbReference type="SUPFAM" id="SSF53150">
    <property type="entry name" value="DNA repair protein MutS, domain II"/>
    <property type="match status" value="1"/>
</dbReference>
<dbReference type="InterPro" id="IPR005748">
    <property type="entry name" value="DNA_mismatch_repair_MutS"/>
</dbReference>
<dbReference type="InterPro" id="IPR036187">
    <property type="entry name" value="DNA_mismatch_repair_MutS_sf"/>
</dbReference>
<dbReference type="OrthoDB" id="9802448at2"/>
<proteinExistence type="inferred from homology"/>
<dbReference type="InterPro" id="IPR007696">
    <property type="entry name" value="DNA_mismatch_repair_MutS_core"/>
</dbReference>
<evidence type="ECO:0000256" key="9">
    <source>
        <dbReference type="RuleBase" id="RU003756"/>
    </source>
</evidence>
<dbReference type="InterPro" id="IPR036678">
    <property type="entry name" value="MutS_con_dom_sf"/>
</dbReference>
<evidence type="ECO:0000256" key="2">
    <source>
        <dbReference type="ARBA" id="ARBA00022741"/>
    </source>
</evidence>
<dbReference type="FunFam" id="3.40.1170.10:FF:000001">
    <property type="entry name" value="DNA mismatch repair protein MutS"/>
    <property type="match status" value="1"/>
</dbReference>
<keyword evidence="3 7" id="KW-0227">DNA damage</keyword>
<evidence type="ECO:0000313" key="11">
    <source>
        <dbReference type="EMBL" id="AGF56989.1"/>
    </source>
</evidence>
<feature type="binding site" evidence="7">
    <location>
        <begin position="613"/>
        <end position="620"/>
    </location>
    <ligand>
        <name>ATP</name>
        <dbReference type="ChEBI" id="CHEBI:30616"/>
    </ligand>
</feature>
<dbReference type="CDD" id="cd03284">
    <property type="entry name" value="ABC_MutS1"/>
    <property type="match status" value="1"/>
</dbReference>
<name>M1MGD9_9CLOT</name>
<dbReference type="EMBL" id="CP004121">
    <property type="protein sequence ID" value="AGF56989.1"/>
    <property type="molecule type" value="Genomic_DNA"/>
</dbReference>
<dbReference type="InterPro" id="IPR007861">
    <property type="entry name" value="DNA_mismatch_repair_MutS_clamp"/>
</dbReference>
<dbReference type="SUPFAM" id="SSF55271">
    <property type="entry name" value="DNA repair protein MutS, domain I"/>
    <property type="match status" value="1"/>
</dbReference>
<dbReference type="GO" id="GO:0140664">
    <property type="term" value="F:ATP-dependent DNA damage sensor activity"/>
    <property type="evidence" value="ECO:0007669"/>
    <property type="project" value="InterPro"/>
</dbReference>
<gene>
    <name evidence="11" type="primary">mutS3</name>
    <name evidence="7" type="synonym">mutS</name>
    <name evidence="11" type="ORF">Cspa_c32280</name>
</gene>
<evidence type="ECO:0000256" key="5">
    <source>
        <dbReference type="ARBA" id="ARBA00023125"/>
    </source>
</evidence>
<dbReference type="FunFam" id="1.10.1420.10:FF:000007">
    <property type="entry name" value="DNA mismatch repair protein MutS"/>
    <property type="match status" value="1"/>
</dbReference>
<evidence type="ECO:0000256" key="3">
    <source>
        <dbReference type="ARBA" id="ARBA00022763"/>
    </source>
</evidence>
<dbReference type="NCBIfam" id="TIGR01070">
    <property type="entry name" value="mutS1"/>
    <property type="match status" value="1"/>
</dbReference>
<dbReference type="Gene3D" id="1.10.1420.10">
    <property type="match status" value="2"/>
</dbReference>
<dbReference type="SUPFAM" id="SSF52540">
    <property type="entry name" value="P-loop containing nucleoside triphosphate hydrolases"/>
    <property type="match status" value="1"/>
</dbReference>
<dbReference type="PROSITE" id="PS00486">
    <property type="entry name" value="DNA_MISMATCH_REPAIR_2"/>
    <property type="match status" value="1"/>
</dbReference>
<dbReference type="RefSeq" id="WP_015393307.1">
    <property type="nucleotide sequence ID" value="NC_020291.1"/>
</dbReference>
<evidence type="ECO:0000256" key="6">
    <source>
        <dbReference type="ARBA" id="ARBA00023204"/>
    </source>
</evidence>
<dbReference type="Pfam" id="PF05188">
    <property type="entry name" value="MutS_II"/>
    <property type="match status" value="1"/>
</dbReference>
<dbReference type="InterPro" id="IPR007860">
    <property type="entry name" value="DNA_mmatch_repair_MutS_con_dom"/>
</dbReference>
<keyword evidence="12" id="KW-1185">Reference proteome</keyword>
<dbReference type="Gene3D" id="3.40.50.300">
    <property type="entry name" value="P-loop containing nucleotide triphosphate hydrolases"/>
    <property type="match status" value="1"/>
</dbReference>
<comment type="function">
    <text evidence="7">This protein is involved in the repair of mismatches in DNA. It is possible that it carries out the mismatch recognition step. This protein has a weak ATPase activity.</text>
</comment>
<dbReference type="PIRSF" id="PIRSF037677">
    <property type="entry name" value="DNA_mis_repair_Msh6"/>
    <property type="match status" value="1"/>
</dbReference>
<dbReference type="InterPro" id="IPR000432">
    <property type="entry name" value="DNA_mismatch_repair_MutS_C"/>
</dbReference>
<dbReference type="Gene3D" id="3.40.1170.10">
    <property type="entry name" value="DNA repair protein MutS, domain I"/>
    <property type="match status" value="1"/>
</dbReference>
<dbReference type="KEGG" id="csr:Cspa_c32280"/>
<dbReference type="Pfam" id="PF00488">
    <property type="entry name" value="MutS_V"/>
    <property type="match status" value="1"/>
</dbReference>
<evidence type="ECO:0000256" key="1">
    <source>
        <dbReference type="ARBA" id="ARBA00006271"/>
    </source>
</evidence>
<dbReference type="PATRIC" id="fig|931276.5.peg.3250"/>
<dbReference type="eggNOG" id="COG0249">
    <property type="taxonomic scope" value="Bacteria"/>
</dbReference>
<dbReference type="HAMAP" id="MF_00096">
    <property type="entry name" value="MutS"/>
    <property type="match status" value="1"/>
</dbReference>
<dbReference type="GO" id="GO:0030983">
    <property type="term" value="F:mismatched DNA binding"/>
    <property type="evidence" value="ECO:0007669"/>
    <property type="project" value="InterPro"/>
</dbReference>
<keyword evidence="4 7" id="KW-0067">ATP-binding</keyword>
<dbReference type="SMART" id="SM00534">
    <property type="entry name" value="MUTSac"/>
    <property type="match status" value="1"/>
</dbReference>
<dbReference type="Pfam" id="PF01624">
    <property type="entry name" value="MutS_I"/>
    <property type="match status" value="1"/>
</dbReference>
<dbReference type="GO" id="GO:0005829">
    <property type="term" value="C:cytosol"/>
    <property type="evidence" value="ECO:0007669"/>
    <property type="project" value="TreeGrafter"/>
</dbReference>
<dbReference type="HOGENOM" id="CLU_002472_3_1_9"/>
<dbReference type="InterPro" id="IPR017261">
    <property type="entry name" value="DNA_mismatch_repair_MutS/MSH"/>
</dbReference>
<dbReference type="InterPro" id="IPR007695">
    <property type="entry name" value="DNA_mismatch_repair_MutS-lik_N"/>
</dbReference>
<dbReference type="InterPro" id="IPR045076">
    <property type="entry name" value="MutS"/>
</dbReference>
<keyword evidence="6 7" id="KW-0234">DNA repair</keyword>
<keyword evidence="2 7" id="KW-0547">Nucleotide-binding</keyword>
<dbReference type="PANTHER" id="PTHR11361">
    <property type="entry name" value="DNA MISMATCH REPAIR PROTEIN MUTS FAMILY MEMBER"/>
    <property type="match status" value="1"/>
</dbReference>
<protein>
    <recommendedName>
        <fullName evidence="7 8">DNA mismatch repair protein MutS</fullName>
    </recommendedName>
</protein>
<dbReference type="GO" id="GO:0006298">
    <property type="term" value="P:mismatch repair"/>
    <property type="evidence" value="ECO:0007669"/>
    <property type="project" value="UniProtKB-UniRule"/>
</dbReference>
<dbReference type="STRING" id="36745.CLSAP_30360"/>
<sequence length="912" mass="103114">MALTPMMVEYIKTKEEYKDCILFYRLGDFYEMFFEDAETVSRELELVLTGKNCGLEERAPMCGIPHHAAAAYIPRLISKGYKVAICEQLEDPKEAKGIVKRGVVKIITPGTFIDNTTSLENDNTYLMAIQVYDDKIGISISDISTGEFKTTSFNNIRISLLDEIAKISPKEILVSETLSDDVIQDIKGITSALISKVNFEEFLVSKEDLIEQFSDMEVAGLTVEREITSRVLLKYIYETQKMSLTNINLLEQYEIINYMTIDGNSRRNLELTESIREKNKKGSLLWVLDKSATAMGGRTLRKWIDEPLIIKTEIEKRLNGVNEAFSSVSFNEDLRIALKEIYDIERIVGKISNKNVNAKDMLSLKSSLEKLPMVKKLLEDRLSDLLKEYHAELDELTDIKDLLDLSIKEEPSLSIKEGNIIKDGYNSEVDELRQSKLHGKEWIAALENREREFTGIKSLKVGYNKVFGYYIEISKSNYDSIPEGRYVRKQTLSNAERYITEELKVMEEKILGAEEKLINLEYALFSDIRDNIEKEISRLKKSARIISNLDGISTLALIALENDYIKPEINEDGIIDITDGRHPVVEKVIGRGEFVSNNTILNQNDKELLLITGPNMAGKSTYMRQVALITLMAQIGSFVPASKANISICDKIFTRIGASDDLAGGKSTFMVEMWEVSNILRNATQKSLVLLDEVGRGTSTYDGLSIAWSVIEYITKNDKLRCKTLFATHYHELVKLEGILPGVKNYSVAVKKMKDSVIFLRKIVEGGADESYGIEVAKLAGLPEAVINRAKEILQNLEGENNFDIHKVTNTEHDEAEASIDINISNNTVSVEENTSEVLKEEQSTIVEIKEEVKTKKHKEKDASNNMQLDFSFMEKEALLKEISQVDILSLNPMDAMNTLYKLVSEAKKLTN</sequence>
<feature type="domain" description="DNA mismatch repair proteins mutS family" evidence="10">
    <location>
        <begin position="687"/>
        <end position="703"/>
    </location>
</feature>
<dbReference type="InterPro" id="IPR016151">
    <property type="entry name" value="DNA_mismatch_repair_MutS_N"/>
</dbReference>
<dbReference type="SMART" id="SM00533">
    <property type="entry name" value="MUTSd"/>
    <property type="match status" value="1"/>
</dbReference>
<dbReference type="SUPFAM" id="SSF48334">
    <property type="entry name" value="DNA repair protein MutS, domain III"/>
    <property type="match status" value="1"/>
</dbReference>
<evidence type="ECO:0000256" key="4">
    <source>
        <dbReference type="ARBA" id="ARBA00022840"/>
    </source>
</evidence>
<dbReference type="GO" id="GO:0003684">
    <property type="term" value="F:damaged DNA binding"/>
    <property type="evidence" value="ECO:0007669"/>
    <property type="project" value="UniProtKB-UniRule"/>
</dbReference>